<organism evidence="1 2">
    <name type="scientific">Thermotoga neapolitana (strain ATCC 49049 / DSM 4359 / NBRC 107923 / NS-E)</name>
    <dbReference type="NCBI Taxonomy" id="309803"/>
    <lineage>
        <taxon>Bacteria</taxon>
        <taxon>Thermotogati</taxon>
        <taxon>Thermotogota</taxon>
        <taxon>Thermotogae</taxon>
        <taxon>Thermotogales</taxon>
        <taxon>Thermotogaceae</taxon>
        <taxon>Thermotoga</taxon>
    </lineage>
</organism>
<accession>B9K7R4</accession>
<name>B9K7R4_THENN</name>
<keyword evidence="2" id="KW-1185">Reference proteome</keyword>
<proteinExistence type="predicted"/>
<dbReference type="EMBL" id="CP000916">
    <property type="protein sequence ID" value="ACM22997.1"/>
    <property type="molecule type" value="Genomic_DNA"/>
</dbReference>
<dbReference type="Proteomes" id="UP000000445">
    <property type="component" value="Chromosome"/>
</dbReference>
<sequence length="210" mass="25114">MLCRMNEERRKKEELIERIIKEKGEEAFPKLIELLEDEDPEVKEIVAEVFYRFGDRAREFLFNEIQKRREKGFEKNDITNLYIVDILGDLGEKRMKNILYELMEKYDSEEALLVIYEALAKIGEGEVFLPELEYLMFEDSYRKELCEQVAMVLAHIPNERSLKILLRSLKSNEFSEDQKEFFRKAVEMILYKKPELASLIDENERRELGL</sequence>
<dbReference type="InterPro" id="IPR016024">
    <property type="entry name" value="ARM-type_fold"/>
</dbReference>
<dbReference type="STRING" id="309803.CTN_0821"/>
<evidence type="ECO:0008006" key="3">
    <source>
        <dbReference type="Google" id="ProtNLM"/>
    </source>
</evidence>
<dbReference type="KEGG" id="tna:CTN_0821"/>
<reference evidence="1 2" key="1">
    <citation type="journal article" date="2009" name="Biosci. Biotechnol. Biochem.">
        <title>WeGAS: a web-based microbial genome annotation system.</title>
        <authorList>
            <person name="Lee D."/>
            <person name="Seo H."/>
            <person name="Park C."/>
            <person name="Park K."/>
        </authorList>
    </citation>
    <scope>NUCLEOTIDE SEQUENCE [LARGE SCALE GENOMIC DNA]</scope>
    <source>
        <strain evidence="2">ATCC 49049 / DSM 4359 / NBRC 107923 / NS-E</strain>
    </source>
</reference>
<gene>
    <name evidence="1" type="ordered locus">CTN_0821</name>
</gene>
<dbReference type="eggNOG" id="COG1413">
    <property type="taxonomic scope" value="Bacteria"/>
</dbReference>
<dbReference type="InterPro" id="IPR011989">
    <property type="entry name" value="ARM-like"/>
</dbReference>
<evidence type="ECO:0000313" key="2">
    <source>
        <dbReference type="Proteomes" id="UP000000445"/>
    </source>
</evidence>
<dbReference type="Gene3D" id="1.25.10.10">
    <property type="entry name" value="Leucine-rich Repeat Variant"/>
    <property type="match status" value="1"/>
</dbReference>
<dbReference type="SUPFAM" id="SSF48371">
    <property type="entry name" value="ARM repeat"/>
    <property type="match status" value="1"/>
</dbReference>
<dbReference type="HOGENOM" id="CLU_103695_0_0_0"/>
<evidence type="ECO:0000313" key="1">
    <source>
        <dbReference type="EMBL" id="ACM22997.1"/>
    </source>
</evidence>
<dbReference type="AlphaFoldDB" id="B9K7R4"/>
<protein>
    <recommendedName>
        <fullName evidence="3">HEAT repeat domain-containing protein</fullName>
    </recommendedName>
</protein>